<dbReference type="SMART" id="SM00255">
    <property type="entry name" value="TIR"/>
    <property type="match status" value="1"/>
</dbReference>
<dbReference type="Gene3D" id="3.40.50.10140">
    <property type="entry name" value="Toll/interleukin-1 receptor homology (TIR) domain"/>
    <property type="match status" value="1"/>
</dbReference>
<dbReference type="GO" id="GO:0007165">
    <property type="term" value="P:signal transduction"/>
    <property type="evidence" value="ECO:0007669"/>
    <property type="project" value="InterPro"/>
</dbReference>
<dbReference type="SUPFAM" id="SSF52200">
    <property type="entry name" value="Toll/Interleukin receptor TIR domain"/>
    <property type="match status" value="1"/>
</dbReference>
<dbReference type="InterPro" id="IPR035897">
    <property type="entry name" value="Toll_tir_struct_dom_sf"/>
</dbReference>
<accession>D7MKX8</accession>
<dbReference type="AlphaFoldDB" id="D7MKX8"/>
<proteinExistence type="predicted"/>
<keyword evidence="1" id="KW-0520">NAD</keyword>
<dbReference type="PROSITE" id="PS50104">
    <property type="entry name" value="TIR"/>
    <property type="match status" value="1"/>
</dbReference>
<dbReference type="eggNOG" id="KOG0017">
    <property type="taxonomic scope" value="Eukaryota"/>
</dbReference>
<dbReference type="Pfam" id="PF14299">
    <property type="entry name" value="PP2"/>
    <property type="match status" value="1"/>
</dbReference>
<gene>
    <name evidence="3" type="ORF">ARALYDRAFT_683584</name>
</gene>
<dbReference type="Gramene" id="Al_scaffold_0008_404">
    <property type="protein sequence ID" value="Al_scaffold_0008_404"/>
    <property type="gene ID" value="Al_scaffold_0008_404"/>
</dbReference>
<dbReference type="FunFam" id="3.40.50.10140:FF:000007">
    <property type="entry name" value="Disease resistance protein (TIR-NBS-LRR class)"/>
    <property type="match status" value="1"/>
</dbReference>
<dbReference type="Proteomes" id="UP000008694">
    <property type="component" value="Unassembled WGS sequence"/>
</dbReference>
<sequence>MATSSLAVKPTPTGPQVFICFRGAGVRKHFISFLDPALRKANINVFIDEDEYLGSDLVNLLKRIEESEIALVIFSEDFTSSYWCLEELAKIKECKDQGRLKVIPIFYKVKPSVVKYLKGKFGDHFRDQIRNLRHQPERTQKWEDALLSIPESIGMPLAAQRTDKDFITSMVIKIQRLVEHMAVKGNQETEANLPGGSIVPAMKPKREANSQGGSMVLAMKPETEASHQGGFVVSARQLGIAFSDKSRCWSWSSITGRNGLSYILLSLLFTREKSGLRPANKQVSPYIFSSEAIDIVTMKKVYWLKIVGTFKTGDLTPGTKYEVVFVVKLKDNAIGWEKPVTLKLKVIHHNGDNDRVERIENLNDYIGRKWVDILAGVFVVPPKNTPAIITFTMYETEYKKKGLFVKGVTIRPTN</sequence>
<organism evidence="4">
    <name type="scientific">Arabidopsis lyrata subsp. lyrata</name>
    <name type="common">Lyre-leaved rock-cress</name>
    <dbReference type="NCBI Taxonomy" id="81972"/>
    <lineage>
        <taxon>Eukaryota</taxon>
        <taxon>Viridiplantae</taxon>
        <taxon>Streptophyta</taxon>
        <taxon>Embryophyta</taxon>
        <taxon>Tracheophyta</taxon>
        <taxon>Spermatophyta</taxon>
        <taxon>Magnoliopsida</taxon>
        <taxon>eudicotyledons</taxon>
        <taxon>Gunneridae</taxon>
        <taxon>Pentapetalae</taxon>
        <taxon>rosids</taxon>
        <taxon>malvids</taxon>
        <taxon>Brassicales</taxon>
        <taxon>Brassicaceae</taxon>
        <taxon>Camelineae</taxon>
        <taxon>Arabidopsis</taxon>
    </lineage>
</organism>
<feature type="domain" description="TIR" evidence="2">
    <location>
        <begin position="13"/>
        <end position="178"/>
    </location>
</feature>
<reference evidence="4" key="1">
    <citation type="journal article" date="2011" name="Nat. Genet.">
        <title>The Arabidopsis lyrata genome sequence and the basis of rapid genome size change.</title>
        <authorList>
            <person name="Hu T.T."/>
            <person name="Pattyn P."/>
            <person name="Bakker E.G."/>
            <person name="Cao J."/>
            <person name="Cheng J.-F."/>
            <person name="Clark R.M."/>
            <person name="Fahlgren N."/>
            <person name="Fawcett J.A."/>
            <person name="Grimwood J."/>
            <person name="Gundlach H."/>
            <person name="Haberer G."/>
            <person name="Hollister J.D."/>
            <person name="Ossowski S."/>
            <person name="Ottilar R.P."/>
            <person name="Salamov A.A."/>
            <person name="Schneeberger K."/>
            <person name="Spannagl M."/>
            <person name="Wang X."/>
            <person name="Yang L."/>
            <person name="Nasrallah M.E."/>
            <person name="Bergelson J."/>
            <person name="Carrington J.C."/>
            <person name="Gaut B.S."/>
            <person name="Schmutz J."/>
            <person name="Mayer K.F.X."/>
            <person name="Van de Peer Y."/>
            <person name="Grigoriev I.V."/>
            <person name="Nordborg M."/>
            <person name="Weigel D."/>
            <person name="Guo Y.-L."/>
        </authorList>
    </citation>
    <scope>NUCLEOTIDE SEQUENCE [LARGE SCALE GENOMIC DNA]</scope>
    <source>
        <strain evidence="4">cv. MN47</strain>
    </source>
</reference>
<evidence type="ECO:0000313" key="4">
    <source>
        <dbReference type="Proteomes" id="UP000008694"/>
    </source>
</evidence>
<dbReference type="STRING" id="81972.D7MKX8"/>
<dbReference type="InterPro" id="IPR025886">
    <property type="entry name" value="PP2-like"/>
</dbReference>
<dbReference type="PANTHER" id="PTHR32009">
    <property type="entry name" value="TMV RESISTANCE PROTEIN N-LIKE"/>
    <property type="match status" value="1"/>
</dbReference>
<evidence type="ECO:0000259" key="2">
    <source>
        <dbReference type="PROSITE" id="PS50104"/>
    </source>
</evidence>
<dbReference type="EMBL" id="GL348720">
    <property type="protein sequence ID" value="EFH41553.1"/>
    <property type="molecule type" value="Genomic_DNA"/>
</dbReference>
<keyword evidence="4" id="KW-1185">Reference proteome</keyword>
<dbReference type="InterPro" id="IPR000157">
    <property type="entry name" value="TIR_dom"/>
</dbReference>
<dbReference type="PANTHER" id="PTHR32009:SF75">
    <property type="entry name" value="PROTEIN PHLOEM PROTEIN 2-LIKE A5-RELATED"/>
    <property type="match status" value="1"/>
</dbReference>
<evidence type="ECO:0000256" key="1">
    <source>
        <dbReference type="ARBA" id="ARBA00023027"/>
    </source>
</evidence>
<dbReference type="Pfam" id="PF01582">
    <property type="entry name" value="TIR"/>
    <property type="match status" value="1"/>
</dbReference>
<dbReference type="HOGENOM" id="CLU_786077_0_0_1"/>
<name>D7MKX8_ARALL</name>
<evidence type="ECO:0000313" key="3">
    <source>
        <dbReference type="EMBL" id="EFH41553.1"/>
    </source>
</evidence>
<protein>
    <submittedName>
        <fullName evidence="3">Predicted protein</fullName>
    </submittedName>
</protein>